<accession>W6NJM0</accession>
<dbReference type="PANTHER" id="PTHR32309:SF13">
    <property type="entry name" value="FERRIC ENTEROBACTIN TRANSPORT PROTEIN FEPE"/>
    <property type="match status" value="1"/>
</dbReference>
<dbReference type="NCBIfam" id="TIGR01007">
    <property type="entry name" value="eps_fam"/>
    <property type="match status" value="1"/>
</dbReference>
<sequence length="236" mass="25826">MEKSELITIQDPKSPVSEAYRTLRTNIQFSSVDNEVQTIMITSSGPGEGKSTTSSNLAAVMAESGAETIIIDCDQRKPTLHKKFLVSNKKGLSDVLAGKAEFKDAVVSTGIDNLDLLTSGTKPPNPSGLLASRRMKTFIEELKEKYRYIIVDTPPVIAVTDAQIVSTYVDGCILVVASSQADRDAALKAKKLLEKVNANILGTVLNKVEAKGKGYYGYYYSYYDEDGNKQKKKKKK</sequence>
<evidence type="ECO:0000259" key="9">
    <source>
        <dbReference type="Pfam" id="PF13614"/>
    </source>
</evidence>
<keyword evidence="4" id="KW-0547">Nucleotide-binding</keyword>
<proteinExistence type="inferred from homology"/>
<dbReference type="GO" id="GO:0005524">
    <property type="term" value="F:ATP binding"/>
    <property type="evidence" value="ECO:0007669"/>
    <property type="project" value="UniProtKB-KW"/>
</dbReference>
<dbReference type="EC" id="2.7.10.2" evidence="2"/>
<comment type="caution">
    <text evidence="10">The sequence shown here is derived from an EMBL/GenBank/DDBJ whole genome shotgun (WGS) entry which is preliminary data.</text>
</comment>
<dbReference type="GO" id="GO:0005886">
    <property type="term" value="C:plasma membrane"/>
    <property type="evidence" value="ECO:0007669"/>
    <property type="project" value="TreeGrafter"/>
</dbReference>
<dbReference type="FunFam" id="3.40.50.300:FF:000527">
    <property type="entry name" value="Tyrosine-protein kinase etk"/>
    <property type="match status" value="1"/>
</dbReference>
<evidence type="ECO:0000256" key="4">
    <source>
        <dbReference type="ARBA" id="ARBA00022741"/>
    </source>
</evidence>
<reference evidence="10 11" key="1">
    <citation type="journal article" date="2015" name="Genome Announc.">
        <title>Draft Genome Sequence of Clostridium tyrobutyricum Strain DIVETGP, Isolated from Cow's Milk for Grana Padano Production.</title>
        <authorList>
            <person name="Soggiu A."/>
            <person name="Piras C."/>
            <person name="Gaiarsa S."/>
            <person name="Sassera D."/>
            <person name="Roncada P."/>
            <person name="Bendixen E."/>
            <person name="Brasca M."/>
            <person name="Bonizzi L."/>
        </authorList>
    </citation>
    <scope>NUCLEOTIDE SEQUENCE [LARGE SCALE GENOMIC DNA]</scope>
    <source>
        <strain evidence="10 11">DIVETGP</strain>
    </source>
</reference>
<feature type="domain" description="AAA" evidence="9">
    <location>
        <begin position="37"/>
        <end position="167"/>
    </location>
</feature>
<evidence type="ECO:0000256" key="6">
    <source>
        <dbReference type="ARBA" id="ARBA00022840"/>
    </source>
</evidence>
<dbReference type="AlphaFoldDB" id="W6NJM0"/>
<protein>
    <recommendedName>
        <fullName evidence="2">non-specific protein-tyrosine kinase</fullName>
        <ecNumber evidence="2">2.7.10.2</ecNumber>
    </recommendedName>
</protein>
<dbReference type="RefSeq" id="WP_017752299.1">
    <property type="nucleotide sequence ID" value="NZ_CBXI010000040.1"/>
</dbReference>
<dbReference type="Proteomes" id="UP000019482">
    <property type="component" value="Unassembled WGS sequence"/>
</dbReference>
<comment type="similarity">
    <text evidence="1">Belongs to the CpsD/CapB family.</text>
</comment>
<evidence type="ECO:0000256" key="7">
    <source>
        <dbReference type="ARBA" id="ARBA00023137"/>
    </source>
</evidence>
<dbReference type="InterPro" id="IPR050445">
    <property type="entry name" value="Bact_polysacc_biosynth/exp"/>
</dbReference>
<evidence type="ECO:0000256" key="1">
    <source>
        <dbReference type="ARBA" id="ARBA00007316"/>
    </source>
</evidence>
<keyword evidence="11" id="KW-1185">Reference proteome</keyword>
<gene>
    <name evidence="10" type="ORF">CTDIVETGP_2242</name>
</gene>
<comment type="catalytic activity">
    <reaction evidence="8">
        <text>L-tyrosyl-[protein] + ATP = O-phospho-L-tyrosyl-[protein] + ADP + H(+)</text>
        <dbReference type="Rhea" id="RHEA:10596"/>
        <dbReference type="Rhea" id="RHEA-COMP:10136"/>
        <dbReference type="Rhea" id="RHEA-COMP:20101"/>
        <dbReference type="ChEBI" id="CHEBI:15378"/>
        <dbReference type="ChEBI" id="CHEBI:30616"/>
        <dbReference type="ChEBI" id="CHEBI:46858"/>
        <dbReference type="ChEBI" id="CHEBI:61978"/>
        <dbReference type="ChEBI" id="CHEBI:456216"/>
        <dbReference type="EC" id="2.7.10.2"/>
    </reaction>
</comment>
<keyword evidence="5 10" id="KW-0418">Kinase</keyword>
<keyword evidence="7" id="KW-0829">Tyrosine-protein kinase</keyword>
<keyword evidence="6" id="KW-0067">ATP-binding</keyword>
<dbReference type="InterPro" id="IPR027417">
    <property type="entry name" value="P-loop_NTPase"/>
</dbReference>
<evidence type="ECO:0000256" key="3">
    <source>
        <dbReference type="ARBA" id="ARBA00022679"/>
    </source>
</evidence>
<evidence type="ECO:0000256" key="8">
    <source>
        <dbReference type="ARBA" id="ARBA00051245"/>
    </source>
</evidence>
<dbReference type="EMBL" id="CBXI010000040">
    <property type="protein sequence ID" value="CDL92172.1"/>
    <property type="molecule type" value="Genomic_DNA"/>
</dbReference>
<evidence type="ECO:0000256" key="2">
    <source>
        <dbReference type="ARBA" id="ARBA00011903"/>
    </source>
</evidence>
<dbReference type="GO" id="GO:0042802">
    <property type="term" value="F:identical protein binding"/>
    <property type="evidence" value="ECO:0007669"/>
    <property type="project" value="UniProtKB-ARBA"/>
</dbReference>
<dbReference type="InterPro" id="IPR005702">
    <property type="entry name" value="Wzc-like_C"/>
</dbReference>
<evidence type="ECO:0000256" key="5">
    <source>
        <dbReference type="ARBA" id="ARBA00022777"/>
    </source>
</evidence>
<dbReference type="InterPro" id="IPR025669">
    <property type="entry name" value="AAA_dom"/>
</dbReference>
<dbReference type="PANTHER" id="PTHR32309">
    <property type="entry name" value="TYROSINE-PROTEIN KINASE"/>
    <property type="match status" value="1"/>
</dbReference>
<organism evidence="10 11">
    <name type="scientific">Clostridium tyrobutyricum DIVETGP</name>
    <dbReference type="NCBI Taxonomy" id="1408889"/>
    <lineage>
        <taxon>Bacteria</taxon>
        <taxon>Bacillati</taxon>
        <taxon>Bacillota</taxon>
        <taxon>Clostridia</taxon>
        <taxon>Eubacteriales</taxon>
        <taxon>Clostridiaceae</taxon>
        <taxon>Clostridium</taxon>
    </lineage>
</organism>
<name>W6NJM0_CLOTY</name>
<dbReference type="CDD" id="cd05387">
    <property type="entry name" value="BY-kinase"/>
    <property type="match status" value="1"/>
</dbReference>
<dbReference type="GeneID" id="29420594"/>
<evidence type="ECO:0000313" key="11">
    <source>
        <dbReference type="Proteomes" id="UP000019482"/>
    </source>
</evidence>
<dbReference type="OrthoDB" id="9794577at2"/>
<dbReference type="GO" id="GO:0004715">
    <property type="term" value="F:non-membrane spanning protein tyrosine kinase activity"/>
    <property type="evidence" value="ECO:0007669"/>
    <property type="project" value="UniProtKB-EC"/>
</dbReference>
<dbReference type="SUPFAM" id="SSF52540">
    <property type="entry name" value="P-loop containing nucleoside triphosphate hydrolases"/>
    <property type="match status" value="1"/>
</dbReference>
<dbReference type="Gene3D" id="3.40.50.300">
    <property type="entry name" value="P-loop containing nucleotide triphosphate hydrolases"/>
    <property type="match status" value="1"/>
</dbReference>
<keyword evidence="3 10" id="KW-0808">Transferase</keyword>
<evidence type="ECO:0000313" key="10">
    <source>
        <dbReference type="EMBL" id="CDL92172.1"/>
    </source>
</evidence>
<dbReference type="Pfam" id="PF13614">
    <property type="entry name" value="AAA_31"/>
    <property type="match status" value="1"/>
</dbReference>